<evidence type="ECO:0000313" key="8">
    <source>
        <dbReference type="EMBL" id="URW74854.1"/>
    </source>
</evidence>
<gene>
    <name evidence="8" type="ORF">M9980_09775</name>
</gene>
<dbReference type="Pfam" id="PF08281">
    <property type="entry name" value="Sigma70_r4_2"/>
    <property type="match status" value="1"/>
</dbReference>
<evidence type="ECO:0000256" key="4">
    <source>
        <dbReference type="ARBA" id="ARBA00023125"/>
    </source>
</evidence>
<keyword evidence="5" id="KW-0804">Transcription</keyword>
<dbReference type="NCBIfam" id="TIGR02937">
    <property type="entry name" value="sigma70-ECF"/>
    <property type="match status" value="1"/>
</dbReference>
<feature type="domain" description="RNA polymerase sigma-70 region 2" evidence="6">
    <location>
        <begin position="28"/>
        <end position="94"/>
    </location>
</feature>
<evidence type="ECO:0000256" key="1">
    <source>
        <dbReference type="ARBA" id="ARBA00010641"/>
    </source>
</evidence>
<dbReference type="Gene3D" id="1.10.1740.10">
    <property type="match status" value="1"/>
</dbReference>
<dbReference type="InterPro" id="IPR013325">
    <property type="entry name" value="RNA_pol_sigma_r2"/>
</dbReference>
<dbReference type="SUPFAM" id="SSF88946">
    <property type="entry name" value="Sigma2 domain of RNA polymerase sigma factors"/>
    <property type="match status" value="1"/>
</dbReference>
<evidence type="ECO:0000259" key="7">
    <source>
        <dbReference type="Pfam" id="PF08281"/>
    </source>
</evidence>
<keyword evidence="4" id="KW-0238">DNA-binding</keyword>
<feature type="domain" description="RNA polymerase sigma factor 70 region 4 type 2" evidence="7">
    <location>
        <begin position="129"/>
        <end position="179"/>
    </location>
</feature>
<organism evidence="8 9">
    <name type="scientific">Sphingomonas donggukensis</name>
    <dbReference type="NCBI Taxonomy" id="2949093"/>
    <lineage>
        <taxon>Bacteria</taxon>
        <taxon>Pseudomonadati</taxon>
        <taxon>Pseudomonadota</taxon>
        <taxon>Alphaproteobacteria</taxon>
        <taxon>Sphingomonadales</taxon>
        <taxon>Sphingomonadaceae</taxon>
        <taxon>Sphingomonas</taxon>
    </lineage>
</organism>
<dbReference type="InterPro" id="IPR014284">
    <property type="entry name" value="RNA_pol_sigma-70_dom"/>
</dbReference>
<dbReference type="PANTHER" id="PTHR43133">
    <property type="entry name" value="RNA POLYMERASE ECF-TYPE SIGMA FACTO"/>
    <property type="match status" value="1"/>
</dbReference>
<evidence type="ECO:0000256" key="3">
    <source>
        <dbReference type="ARBA" id="ARBA00023082"/>
    </source>
</evidence>
<dbReference type="InterPro" id="IPR039425">
    <property type="entry name" value="RNA_pol_sigma-70-like"/>
</dbReference>
<proteinExistence type="inferred from homology"/>
<dbReference type="EMBL" id="CP098401">
    <property type="protein sequence ID" value="URW74854.1"/>
    <property type="molecule type" value="Genomic_DNA"/>
</dbReference>
<dbReference type="Gene3D" id="1.10.10.10">
    <property type="entry name" value="Winged helix-like DNA-binding domain superfamily/Winged helix DNA-binding domain"/>
    <property type="match status" value="1"/>
</dbReference>
<comment type="similarity">
    <text evidence="1">Belongs to the sigma-70 factor family. ECF subfamily.</text>
</comment>
<dbReference type="RefSeq" id="WP_250749971.1">
    <property type="nucleotide sequence ID" value="NZ_CP098401.1"/>
</dbReference>
<dbReference type="Pfam" id="PF04542">
    <property type="entry name" value="Sigma70_r2"/>
    <property type="match status" value="1"/>
</dbReference>
<accession>A0ABY4TUL6</accession>
<dbReference type="SUPFAM" id="SSF88659">
    <property type="entry name" value="Sigma3 and sigma4 domains of RNA polymerase sigma factors"/>
    <property type="match status" value="1"/>
</dbReference>
<keyword evidence="9" id="KW-1185">Reference proteome</keyword>
<name>A0ABY4TUL6_9SPHN</name>
<sequence>MISALADCTESDLVALARSSHDAAFAEIVRRHREALYRIAMASLGQTEDALDAVQESFIAAYLALARFDVSRPLRPWLARIVLNQCRDRLRRRAVRRFLLPFVGTDVDVADAAPGPAHLAADRDALARTMRAIAALPAGLREPLVLTAIEGMAQADVATTLGLSAKAVELRVRRARARLRDALHF</sequence>
<dbReference type="InterPro" id="IPR013324">
    <property type="entry name" value="RNA_pol_sigma_r3/r4-like"/>
</dbReference>
<reference evidence="8" key="1">
    <citation type="submission" date="2022-05" db="EMBL/GenBank/DDBJ databases">
        <title>Sphingomonas sp. strain RMG20 Genome sequencing and assembly.</title>
        <authorList>
            <person name="Kim I."/>
        </authorList>
    </citation>
    <scope>NUCLEOTIDE SEQUENCE</scope>
    <source>
        <strain evidence="8">RMG20</strain>
    </source>
</reference>
<dbReference type="InterPro" id="IPR036388">
    <property type="entry name" value="WH-like_DNA-bd_sf"/>
</dbReference>
<dbReference type="PANTHER" id="PTHR43133:SF8">
    <property type="entry name" value="RNA POLYMERASE SIGMA FACTOR HI_1459-RELATED"/>
    <property type="match status" value="1"/>
</dbReference>
<dbReference type="InterPro" id="IPR007627">
    <property type="entry name" value="RNA_pol_sigma70_r2"/>
</dbReference>
<evidence type="ECO:0000313" key="9">
    <source>
        <dbReference type="Proteomes" id="UP001055580"/>
    </source>
</evidence>
<keyword evidence="3" id="KW-0731">Sigma factor</keyword>
<evidence type="ECO:0000256" key="2">
    <source>
        <dbReference type="ARBA" id="ARBA00023015"/>
    </source>
</evidence>
<protein>
    <submittedName>
        <fullName evidence="8">Sigma-70 family RNA polymerase sigma factor</fullName>
    </submittedName>
</protein>
<dbReference type="Proteomes" id="UP001055580">
    <property type="component" value="Chromosome"/>
</dbReference>
<dbReference type="InterPro" id="IPR013249">
    <property type="entry name" value="RNA_pol_sigma70_r4_t2"/>
</dbReference>
<evidence type="ECO:0000259" key="6">
    <source>
        <dbReference type="Pfam" id="PF04542"/>
    </source>
</evidence>
<evidence type="ECO:0000256" key="5">
    <source>
        <dbReference type="ARBA" id="ARBA00023163"/>
    </source>
</evidence>
<keyword evidence="2" id="KW-0805">Transcription regulation</keyword>